<dbReference type="EMBL" id="QNBD01000001">
    <property type="protein sequence ID" value="RKX72697.1"/>
    <property type="molecule type" value="Genomic_DNA"/>
</dbReference>
<name>A0A660SPH3_UNCT6</name>
<keyword evidence="1" id="KW-0812">Transmembrane</keyword>
<dbReference type="InterPro" id="IPR011048">
    <property type="entry name" value="Haem_d1_sf"/>
</dbReference>
<accession>A0A660SPH3</accession>
<evidence type="ECO:0000256" key="1">
    <source>
        <dbReference type="SAM" id="Phobius"/>
    </source>
</evidence>
<evidence type="ECO:0000313" key="5">
    <source>
        <dbReference type="Proteomes" id="UP000271125"/>
    </source>
</evidence>
<evidence type="ECO:0000259" key="2">
    <source>
        <dbReference type="Pfam" id="PF13529"/>
    </source>
</evidence>
<dbReference type="InterPro" id="IPR025660">
    <property type="entry name" value="Pept_his_AS"/>
</dbReference>
<dbReference type="InterPro" id="IPR013211">
    <property type="entry name" value="LVIVD"/>
</dbReference>
<sequence length="968" mass="108228">MNSRLTFFAYFIIFNKQLGGMYMKKLYLVLFALILTINLWGYAIPTANSDFRGVVDKDLAIEIAKAKFSSVYNINNISIGEVIPYVDWNGMLYAYLVPIYYGGGTFPQDMEIESDINTNRNVFNMIKKVGNQKAIESAGKKLWGVDRFGYVLVSARKDNIPILEVAKGIPYYFMSFNEISEKASLSLRGNVEIRNIIYIDHANIIYQYTNGDQNVYIDEHFKKVFSEEKFEKMFKEIPFKMGNTHSGWIKIENNKNNLHNIFKSRATGYIAGVSFFDWSYGCSPTASAMIFDYWDPRGYAKITDYYFDRWDCCENEMDYNITNVQRELAIAMGTDSMTGGTSIGDIDNGQRTVAISYNGYTGSTSTTGPQGNISYGWQWDRLTGEIDGGFPCHFDVLHYWSVPHQDYIGHSVVAVGYDNDGTDSLVRVHDTWSFSEPYWSLYTYHNSIYSYHYFTNFRPAGGDISLTGRFADIMDGSKFLSGKNGNVVFDDMSVSASYIKLYYSNDNFQHTTLINGTVDPFSDYLWQFPDISPDTTKSMRMKLEVYNSSNTLISSDGTFEVMNVFRLTDTLNFGPLSFFSTQSQPYSVTVKDTLAFICRSGSYMDVLDISNLNDMIYLGSYSLPSTFLNFQFIDDTLIAASGDTKGFIIAKMDNNFNVTLIDSINFNNKNVLNFKIDGNRAVVAAKLHGLSVVDITTLTNISELGYYSDPPFFSARDVYVKGDTAYVAAGTKGVIALNISDPTGISVLSSYDSPGNSNAISVKDNTAYVADGANGTILMDITDASSISLINTIPKRSNVNYCNLNDDGSLLFISDGKYYDVIVTSKDTSGGYIQMLGNTSIATPLPGAKGTTQFIGVDYDYGMFIFDGTPAGIVNYSKNVERNINFSILNNPVRNIGQLQFSLNKTSDISLNLYDASGRKVVSLLNRSMNAGRHSVSFKTKYLAKGLYFAQLNIDNKNAGTKKIIVLR</sequence>
<organism evidence="4 5">
    <name type="scientific">candidate division TA06 bacterium</name>
    <dbReference type="NCBI Taxonomy" id="2250710"/>
    <lineage>
        <taxon>Bacteria</taxon>
        <taxon>Bacteria division TA06</taxon>
    </lineage>
</organism>
<feature type="domain" description="Secretion system C-terminal sorting" evidence="3">
    <location>
        <begin position="891"/>
        <end position="966"/>
    </location>
</feature>
<reference evidence="4 5" key="1">
    <citation type="submission" date="2018-06" db="EMBL/GenBank/DDBJ databases">
        <title>Extensive metabolic versatility and redundancy in microbially diverse, dynamic hydrothermal sediments.</title>
        <authorList>
            <person name="Dombrowski N."/>
            <person name="Teske A."/>
            <person name="Baker B.J."/>
        </authorList>
    </citation>
    <scope>NUCLEOTIDE SEQUENCE [LARGE SCALE GENOMIC DNA]</scope>
    <source>
        <strain evidence="4">B10_G13</strain>
    </source>
</reference>
<dbReference type="SUPFAM" id="SSF51004">
    <property type="entry name" value="C-terminal (heme d1) domain of cytochrome cd1-nitrite reductase"/>
    <property type="match status" value="1"/>
</dbReference>
<dbReference type="Pfam" id="PF13529">
    <property type="entry name" value="Peptidase_C39_2"/>
    <property type="match status" value="1"/>
</dbReference>
<dbReference type="InterPro" id="IPR026444">
    <property type="entry name" value="Secre_tail"/>
</dbReference>
<feature type="domain" description="Peptidase C39-like" evidence="2">
    <location>
        <begin position="278"/>
        <end position="432"/>
    </location>
</feature>
<comment type="caution">
    <text evidence="4">The sequence shown here is derived from an EMBL/GenBank/DDBJ whole genome shotgun (WGS) entry which is preliminary data.</text>
</comment>
<gene>
    <name evidence="4" type="ORF">DRP43_00030</name>
</gene>
<dbReference type="Gene3D" id="2.130.10.10">
    <property type="entry name" value="YVTN repeat-like/Quinoprotein amine dehydrogenase"/>
    <property type="match status" value="1"/>
</dbReference>
<evidence type="ECO:0008006" key="6">
    <source>
        <dbReference type="Google" id="ProtNLM"/>
    </source>
</evidence>
<dbReference type="InterPro" id="IPR039564">
    <property type="entry name" value="Peptidase_C39-like"/>
</dbReference>
<dbReference type="Pfam" id="PF08309">
    <property type="entry name" value="LVIVD"/>
    <property type="match status" value="4"/>
</dbReference>
<dbReference type="PROSITE" id="PS00639">
    <property type="entry name" value="THIOL_PROTEASE_HIS"/>
    <property type="match status" value="1"/>
</dbReference>
<dbReference type="InterPro" id="IPR015943">
    <property type="entry name" value="WD40/YVTN_repeat-like_dom_sf"/>
</dbReference>
<feature type="transmembrane region" description="Helical" evidence="1">
    <location>
        <begin position="26"/>
        <end position="44"/>
    </location>
</feature>
<dbReference type="AlphaFoldDB" id="A0A660SPH3"/>
<dbReference type="Pfam" id="PF18962">
    <property type="entry name" value="Por_Secre_tail"/>
    <property type="match status" value="1"/>
</dbReference>
<proteinExistence type="predicted"/>
<evidence type="ECO:0000313" key="4">
    <source>
        <dbReference type="EMBL" id="RKX72697.1"/>
    </source>
</evidence>
<protein>
    <recommendedName>
        <fullName evidence="6">Secretion system C-terminal sorting domain-containing protein</fullName>
    </recommendedName>
</protein>
<evidence type="ECO:0000259" key="3">
    <source>
        <dbReference type="Pfam" id="PF18962"/>
    </source>
</evidence>
<dbReference type="NCBIfam" id="TIGR04183">
    <property type="entry name" value="Por_Secre_tail"/>
    <property type="match status" value="1"/>
</dbReference>
<keyword evidence="1" id="KW-0472">Membrane</keyword>
<dbReference type="Proteomes" id="UP000271125">
    <property type="component" value="Unassembled WGS sequence"/>
</dbReference>
<keyword evidence="1" id="KW-1133">Transmembrane helix</keyword>